<sequence>MRLSSIDSNYHTTLERLLESLIDVMQRSM</sequence>
<organism evidence="1">
    <name type="scientific">uncultured Leptolyngbya sp</name>
    <dbReference type="NCBI Taxonomy" id="332963"/>
    <lineage>
        <taxon>Bacteria</taxon>
        <taxon>Bacillati</taxon>
        <taxon>Cyanobacteriota</taxon>
        <taxon>Cyanophyceae</taxon>
        <taxon>Leptolyngbyales</taxon>
        <taxon>Leptolyngbyaceae</taxon>
        <taxon>Leptolyngbya group</taxon>
        <taxon>Leptolyngbya</taxon>
        <taxon>environmental samples</taxon>
    </lineage>
</organism>
<accession>A0A6J4M7I9</accession>
<protein>
    <submittedName>
        <fullName evidence="1">Uncharacterized protein</fullName>
    </submittedName>
</protein>
<proteinExistence type="predicted"/>
<evidence type="ECO:0000313" key="1">
    <source>
        <dbReference type="EMBL" id="CAA9347976.1"/>
    </source>
</evidence>
<reference evidence="1" key="1">
    <citation type="submission" date="2020-02" db="EMBL/GenBank/DDBJ databases">
        <authorList>
            <person name="Meier V. D."/>
        </authorList>
    </citation>
    <scope>NUCLEOTIDE SEQUENCE</scope>
    <source>
        <strain evidence="1">AVDCRST_MAG94</strain>
    </source>
</reference>
<dbReference type="EMBL" id="CADCTY010000924">
    <property type="protein sequence ID" value="CAA9347976.1"/>
    <property type="molecule type" value="Genomic_DNA"/>
</dbReference>
<feature type="non-terminal residue" evidence="1">
    <location>
        <position position="29"/>
    </location>
</feature>
<name>A0A6J4M7I9_9CYAN</name>
<dbReference type="AlphaFoldDB" id="A0A6J4M7I9"/>
<gene>
    <name evidence="1" type="ORF">AVDCRST_MAG94-2646</name>
</gene>